<keyword evidence="1 2" id="KW-0344">Guanine-nucleotide releasing factor</keyword>
<evidence type="ECO:0000313" key="10">
    <source>
        <dbReference type="EMBL" id="CAF3799456.1"/>
    </source>
</evidence>
<evidence type="ECO:0000313" key="9">
    <source>
        <dbReference type="EMBL" id="CAF2103576.1"/>
    </source>
</evidence>
<dbReference type="GO" id="GO:0007265">
    <property type="term" value="P:Ras protein signal transduction"/>
    <property type="evidence" value="ECO:0007669"/>
    <property type="project" value="TreeGrafter"/>
</dbReference>
<evidence type="ECO:0000259" key="3">
    <source>
        <dbReference type="PROSITE" id="PS50009"/>
    </source>
</evidence>
<dbReference type="EMBL" id="CAJNRF010002893">
    <property type="protein sequence ID" value="CAF2044187.1"/>
    <property type="molecule type" value="Genomic_DNA"/>
</dbReference>
<dbReference type="InterPro" id="IPR008937">
    <property type="entry name" value="Ras-like_GEF"/>
</dbReference>
<dbReference type="PROSITE" id="PS50009">
    <property type="entry name" value="RASGEF_CAT"/>
    <property type="match status" value="1"/>
</dbReference>
<dbReference type="Gene3D" id="1.10.840.10">
    <property type="entry name" value="Ras guanine-nucleotide exchange factors catalytic domain"/>
    <property type="match status" value="1"/>
</dbReference>
<dbReference type="EMBL" id="CAJOBF010000493">
    <property type="protein sequence ID" value="CAF3825846.1"/>
    <property type="molecule type" value="Genomic_DNA"/>
</dbReference>
<proteinExistence type="predicted"/>
<dbReference type="Gene3D" id="1.20.870.10">
    <property type="entry name" value="Son of sevenless (SoS) protein Chain: S domain 1"/>
    <property type="match status" value="1"/>
</dbReference>
<dbReference type="PANTHER" id="PTHR23113:SF356">
    <property type="entry name" value="FI05912P-RELATED"/>
    <property type="match status" value="1"/>
</dbReference>
<dbReference type="EMBL" id="CAJNOV010011932">
    <property type="protein sequence ID" value="CAF1470191.1"/>
    <property type="molecule type" value="Genomic_DNA"/>
</dbReference>
<organism evidence="7 12">
    <name type="scientific">Rotaria magnacalcarata</name>
    <dbReference type="NCBI Taxonomy" id="392030"/>
    <lineage>
        <taxon>Eukaryota</taxon>
        <taxon>Metazoa</taxon>
        <taxon>Spiralia</taxon>
        <taxon>Gnathifera</taxon>
        <taxon>Rotifera</taxon>
        <taxon>Eurotatoria</taxon>
        <taxon>Bdelloidea</taxon>
        <taxon>Philodinida</taxon>
        <taxon>Philodinidae</taxon>
        <taxon>Rotaria</taxon>
    </lineage>
</organism>
<dbReference type="InterPro" id="IPR001895">
    <property type="entry name" value="RASGEF_cat_dom"/>
</dbReference>
<evidence type="ECO:0000256" key="2">
    <source>
        <dbReference type="PROSITE-ProRule" id="PRU00168"/>
    </source>
</evidence>
<name>A0A816MUP6_9BILA</name>
<dbReference type="Proteomes" id="UP000663834">
    <property type="component" value="Unassembled WGS sequence"/>
</dbReference>
<dbReference type="EMBL" id="CAJNOW010009257">
    <property type="protein sequence ID" value="CAF1559383.1"/>
    <property type="molecule type" value="Genomic_DNA"/>
</dbReference>
<gene>
    <name evidence="5" type="ORF">CJN711_LOCUS25616</name>
    <name evidence="6" type="ORF">KQP761_LOCUS18253</name>
    <name evidence="9" type="ORF">MBJ925_LOCUS22746</name>
    <name evidence="10" type="ORF">SMN809_LOCUS1090</name>
    <name evidence="11" type="ORF">UXM345_LOCUS6282</name>
    <name evidence="8" type="ORF">WKI299_LOCUS8892</name>
    <name evidence="7" type="ORF">XDN619_LOCUS4192</name>
</gene>
<dbReference type="Proteomes" id="UP000676336">
    <property type="component" value="Unassembled WGS sequence"/>
</dbReference>
<dbReference type="InterPro" id="IPR036964">
    <property type="entry name" value="RASGEF_cat_dom_sf"/>
</dbReference>
<comment type="caution">
    <text evidence="7">The sequence shown here is derived from an EMBL/GenBank/DDBJ whole genome shotgun (WGS) entry which is preliminary data.</text>
</comment>
<dbReference type="PANTHER" id="PTHR23113">
    <property type="entry name" value="GUANINE NUCLEOTIDE EXCHANGE FACTOR"/>
    <property type="match status" value="1"/>
</dbReference>
<evidence type="ECO:0000259" key="4">
    <source>
        <dbReference type="PROSITE" id="PS50212"/>
    </source>
</evidence>
<evidence type="ECO:0000313" key="11">
    <source>
        <dbReference type="EMBL" id="CAF3825846.1"/>
    </source>
</evidence>
<evidence type="ECO:0000313" key="12">
    <source>
        <dbReference type="Proteomes" id="UP000663887"/>
    </source>
</evidence>
<dbReference type="Proteomes" id="UP000663842">
    <property type="component" value="Unassembled WGS sequence"/>
</dbReference>
<dbReference type="Proteomes" id="UP000663855">
    <property type="component" value="Unassembled WGS sequence"/>
</dbReference>
<dbReference type="Proteomes" id="UP000663824">
    <property type="component" value="Unassembled WGS sequence"/>
</dbReference>
<evidence type="ECO:0000313" key="8">
    <source>
        <dbReference type="EMBL" id="CAF2044187.1"/>
    </source>
</evidence>
<dbReference type="OrthoDB" id="20825at2759"/>
<evidence type="ECO:0000313" key="6">
    <source>
        <dbReference type="EMBL" id="CAF1559383.1"/>
    </source>
</evidence>
<dbReference type="InterPro" id="IPR023578">
    <property type="entry name" value="Ras_GEF_dom_sf"/>
</dbReference>
<dbReference type="Proteomes" id="UP000663887">
    <property type="component" value="Unassembled WGS sequence"/>
</dbReference>
<dbReference type="EMBL" id="CAJNRG010000824">
    <property type="protein sequence ID" value="CAF2018790.1"/>
    <property type="molecule type" value="Genomic_DNA"/>
</dbReference>
<dbReference type="EMBL" id="CAJOBI010000156">
    <property type="protein sequence ID" value="CAF3799456.1"/>
    <property type="molecule type" value="Genomic_DNA"/>
</dbReference>
<evidence type="ECO:0000256" key="1">
    <source>
        <dbReference type="ARBA" id="ARBA00022658"/>
    </source>
</evidence>
<dbReference type="GO" id="GO:0005886">
    <property type="term" value="C:plasma membrane"/>
    <property type="evidence" value="ECO:0007669"/>
    <property type="project" value="TreeGrafter"/>
</dbReference>
<feature type="domain" description="N-terminal Ras-GEF" evidence="4">
    <location>
        <begin position="165"/>
        <end position="291"/>
    </location>
</feature>
<dbReference type="Pfam" id="PF00617">
    <property type="entry name" value="RasGEF"/>
    <property type="match status" value="1"/>
</dbReference>
<dbReference type="GO" id="GO:0005085">
    <property type="term" value="F:guanyl-nucleotide exchange factor activity"/>
    <property type="evidence" value="ECO:0007669"/>
    <property type="project" value="UniProtKB-KW"/>
</dbReference>
<accession>A0A816MUP6</accession>
<dbReference type="AlphaFoldDB" id="A0A816MUP6"/>
<reference evidence="7" key="1">
    <citation type="submission" date="2021-02" db="EMBL/GenBank/DDBJ databases">
        <authorList>
            <person name="Nowell W R."/>
        </authorList>
    </citation>
    <scope>NUCLEOTIDE SEQUENCE</scope>
</reference>
<dbReference type="SMART" id="SM00147">
    <property type="entry name" value="RasGEF"/>
    <property type="match status" value="1"/>
</dbReference>
<dbReference type="InterPro" id="IPR000651">
    <property type="entry name" value="Ras-like_Gua-exchang_fac_N"/>
</dbReference>
<evidence type="ECO:0000313" key="7">
    <source>
        <dbReference type="EMBL" id="CAF2018790.1"/>
    </source>
</evidence>
<evidence type="ECO:0008006" key="13">
    <source>
        <dbReference type="Google" id="ProtNLM"/>
    </source>
</evidence>
<sequence>MYGNIDSRSSTNGYYTGNAPIYRNNYTSSFTPNTSNIYFRHSYSPADHENIHLEENQKSNTLNRNRPYITNFQQSHRKQCSYIEEHGFENGESSSSSSSIAYYNRVYAQVHSNTPTSQHQNLSIPSIISKHSRPASPQSQSPILSLVPIVNPSASNSLKDDDDDPSLDYLHYTMDSLIQRLVPTDTYIPKQSFIYPMLLCSRMHIQPSILLNKLGSLTLSSIKHLTHDRAIRILKNFLYVLSQWTRTFPYDFRNTDTITQLEDIFKKLHSSEPNLQSETHYIHKKLLSKLKALENYEEYIRQINTKALNNISRMALITDIINECPTPVIFAQQLTHIELDRLKPIGAEELIQYFIMNLSSGEARAHPNRTFNSQTAKSSNNKSLERVHDKKLTFCLETYVQWFDRLTFFVTTEIVKHTHRRLRLRLINYFIDAAYECLRLHNFNSMIGIIGGLNKQPVKRLRRSWEKVQLEKFEQLEQYTNVSKNFANYRLILKSAVEDAEKNTWTVDKIVIPFTSIVVRDVYFIKTHSKDYTIEGGINLKKYYSMAKFISEDFVQCKQSKCSFERNDVIINYITTSPMFNENSLMLASFECEPPATSNEKEKLTMLQTTVNTATSKSGI</sequence>
<dbReference type="Proteomes" id="UP000663856">
    <property type="component" value="Unassembled WGS sequence"/>
</dbReference>
<dbReference type="SUPFAM" id="SSF48366">
    <property type="entry name" value="Ras GEF"/>
    <property type="match status" value="1"/>
</dbReference>
<dbReference type="EMBL" id="CAJNRE010011657">
    <property type="protein sequence ID" value="CAF2103576.1"/>
    <property type="molecule type" value="Genomic_DNA"/>
</dbReference>
<evidence type="ECO:0000313" key="5">
    <source>
        <dbReference type="EMBL" id="CAF1470191.1"/>
    </source>
</evidence>
<dbReference type="PROSITE" id="PS50212">
    <property type="entry name" value="RASGEF_NTER"/>
    <property type="match status" value="1"/>
</dbReference>
<feature type="domain" description="Ras-GEF" evidence="3">
    <location>
        <begin position="326"/>
        <end position="595"/>
    </location>
</feature>
<protein>
    <recommendedName>
        <fullName evidence="13">Ras guanine nucleotide exchange factor</fullName>
    </recommendedName>
</protein>